<evidence type="ECO:0000313" key="11">
    <source>
        <dbReference type="EnsemblMetazoa" id="G27433.5:cds"/>
    </source>
</evidence>
<evidence type="ECO:0000256" key="6">
    <source>
        <dbReference type="ARBA" id="ARBA00023163"/>
    </source>
</evidence>
<dbReference type="PROSITE" id="PS50952">
    <property type="entry name" value="KIX"/>
    <property type="match status" value="1"/>
</dbReference>
<evidence type="ECO:0000259" key="10">
    <source>
        <dbReference type="PROSITE" id="PS50952"/>
    </source>
</evidence>
<feature type="domain" description="KIX" evidence="10">
    <location>
        <begin position="15"/>
        <end position="94"/>
    </location>
</feature>
<evidence type="ECO:0000256" key="4">
    <source>
        <dbReference type="ARBA" id="ARBA00022853"/>
    </source>
</evidence>
<dbReference type="FunFam" id="1.10.246.20:FF:000001">
    <property type="entry name" value="E1A binding protein p300"/>
    <property type="match status" value="1"/>
</dbReference>
<dbReference type="EnsemblMetazoa" id="G27433.5">
    <property type="protein sequence ID" value="G27433.5:cds"/>
    <property type="gene ID" value="G27433"/>
</dbReference>
<dbReference type="GO" id="GO:0005634">
    <property type="term" value="C:nucleus"/>
    <property type="evidence" value="ECO:0007669"/>
    <property type="project" value="UniProtKB-SubCell"/>
</dbReference>
<organism evidence="11 12">
    <name type="scientific">Magallana gigas</name>
    <name type="common">Pacific oyster</name>
    <name type="synonym">Crassostrea gigas</name>
    <dbReference type="NCBI Taxonomy" id="29159"/>
    <lineage>
        <taxon>Eukaryota</taxon>
        <taxon>Metazoa</taxon>
        <taxon>Spiralia</taxon>
        <taxon>Lophotrochozoa</taxon>
        <taxon>Mollusca</taxon>
        <taxon>Bivalvia</taxon>
        <taxon>Autobranchia</taxon>
        <taxon>Pteriomorphia</taxon>
        <taxon>Ostreida</taxon>
        <taxon>Ostreoidea</taxon>
        <taxon>Ostreidae</taxon>
        <taxon>Magallana</taxon>
    </lineage>
</organism>
<evidence type="ECO:0000256" key="2">
    <source>
        <dbReference type="ARBA" id="ARBA00013184"/>
    </source>
</evidence>
<accession>A0A8W8LGR3</accession>
<dbReference type="AlphaFoldDB" id="A0A8W8LGR3"/>
<keyword evidence="12" id="KW-1185">Reference proteome</keyword>
<feature type="region of interest" description="Disordered" evidence="9">
    <location>
        <begin position="105"/>
        <end position="162"/>
    </location>
</feature>
<dbReference type="InterPro" id="IPR013178">
    <property type="entry name" value="Histone_AcTrfase_Rtt109/CBP"/>
</dbReference>
<keyword evidence="3" id="KW-0808">Transferase</keyword>
<keyword evidence="6" id="KW-0804">Transcription</keyword>
<name>A0A8W8LGR3_MAGGI</name>
<dbReference type="InterPro" id="IPR036529">
    <property type="entry name" value="KIX_dom_sf"/>
</dbReference>
<dbReference type="GO" id="GO:0000123">
    <property type="term" value="C:histone acetyltransferase complex"/>
    <property type="evidence" value="ECO:0007669"/>
    <property type="project" value="TreeGrafter"/>
</dbReference>
<dbReference type="EC" id="2.3.1.48" evidence="2"/>
<reference evidence="11" key="1">
    <citation type="submission" date="2022-08" db="UniProtKB">
        <authorList>
            <consortium name="EnsemblMetazoa"/>
        </authorList>
    </citation>
    <scope>IDENTIFICATION</scope>
    <source>
        <strain evidence="11">05x7-T-G4-1.051#20</strain>
    </source>
</reference>
<dbReference type="Proteomes" id="UP000005408">
    <property type="component" value="Unassembled WGS sequence"/>
</dbReference>
<sequence>MDRQKSQQIAANTNSGSKEWHQSVTQDLRNHHVHKLVQAIFPNPDPAALKDKRMNNLVAYARKVEGDMYDTANSQEEYCHLVAEKIYKIQKELEEKRLYRIQHGTGGATNIPEARQRPSSGISASGIGNPQNNLLAGFTNPPGMDRQKSQQIAANTNSGSKEWHQSVMQDLRDNLVGKRVAQKTIAELEEKSRRRPTPYSGSLMAKVIKIGHVADGGDDAELINFSLADKSGAILATCTDKSKERMIKEGKTLHIR</sequence>
<dbReference type="GO" id="GO:0045944">
    <property type="term" value="P:positive regulation of transcription by RNA polymerase II"/>
    <property type="evidence" value="ECO:0007669"/>
    <property type="project" value="TreeGrafter"/>
</dbReference>
<dbReference type="PANTHER" id="PTHR13808">
    <property type="entry name" value="CBP/P300-RELATED"/>
    <property type="match status" value="1"/>
</dbReference>
<feature type="compositionally biased region" description="Polar residues" evidence="9">
    <location>
        <begin position="117"/>
        <end position="134"/>
    </location>
</feature>
<evidence type="ECO:0000313" key="12">
    <source>
        <dbReference type="Proteomes" id="UP000005408"/>
    </source>
</evidence>
<evidence type="ECO:0000256" key="9">
    <source>
        <dbReference type="SAM" id="MobiDB-lite"/>
    </source>
</evidence>
<evidence type="ECO:0000256" key="1">
    <source>
        <dbReference type="ARBA" id="ARBA00004123"/>
    </source>
</evidence>
<dbReference type="PANTHER" id="PTHR13808:SF1">
    <property type="entry name" value="HISTONE ACETYLTRANSFERASE"/>
    <property type="match status" value="1"/>
</dbReference>
<proteinExistence type="predicted"/>
<dbReference type="GO" id="GO:0031490">
    <property type="term" value="F:chromatin DNA binding"/>
    <property type="evidence" value="ECO:0007669"/>
    <property type="project" value="TreeGrafter"/>
</dbReference>
<dbReference type="SUPFAM" id="SSF47040">
    <property type="entry name" value="Kix domain of CBP (creb binding protein)"/>
    <property type="match status" value="1"/>
</dbReference>
<evidence type="ECO:0000256" key="5">
    <source>
        <dbReference type="ARBA" id="ARBA00023015"/>
    </source>
</evidence>
<feature type="compositionally biased region" description="Polar residues" evidence="9">
    <location>
        <begin position="149"/>
        <end position="160"/>
    </location>
</feature>
<keyword evidence="5" id="KW-0805">Transcription regulation</keyword>
<keyword evidence="7" id="KW-0539">Nucleus</keyword>
<evidence type="ECO:0000256" key="8">
    <source>
        <dbReference type="ARBA" id="ARBA00048017"/>
    </source>
</evidence>
<evidence type="ECO:0000256" key="3">
    <source>
        <dbReference type="ARBA" id="ARBA00022679"/>
    </source>
</evidence>
<protein>
    <recommendedName>
        <fullName evidence="2">histone acetyltransferase</fullName>
        <ecNumber evidence="2">2.3.1.48</ecNumber>
    </recommendedName>
</protein>
<dbReference type="GO" id="GO:0004402">
    <property type="term" value="F:histone acetyltransferase activity"/>
    <property type="evidence" value="ECO:0007669"/>
    <property type="project" value="InterPro"/>
</dbReference>
<dbReference type="InterPro" id="IPR003101">
    <property type="entry name" value="KIX_dom"/>
</dbReference>
<keyword evidence="4" id="KW-0156">Chromatin regulator</keyword>
<dbReference type="GO" id="GO:0005667">
    <property type="term" value="C:transcription regulator complex"/>
    <property type="evidence" value="ECO:0007669"/>
    <property type="project" value="TreeGrafter"/>
</dbReference>
<dbReference type="Pfam" id="PF02172">
    <property type="entry name" value="KIX"/>
    <property type="match status" value="1"/>
</dbReference>
<dbReference type="GO" id="GO:0003713">
    <property type="term" value="F:transcription coactivator activity"/>
    <property type="evidence" value="ECO:0007669"/>
    <property type="project" value="TreeGrafter"/>
</dbReference>
<feature type="region of interest" description="Disordered" evidence="9">
    <location>
        <begin position="1"/>
        <end position="21"/>
    </location>
</feature>
<comment type="catalytic activity">
    <reaction evidence="8">
        <text>L-lysyl-[protein] + acetyl-CoA = N(6)-acetyl-L-lysyl-[protein] + CoA + H(+)</text>
        <dbReference type="Rhea" id="RHEA:45948"/>
        <dbReference type="Rhea" id="RHEA-COMP:9752"/>
        <dbReference type="Rhea" id="RHEA-COMP:10731"/>
        <dbReference type="ChEBI" id="CHEBI:15378"/>
        <dbReference type="ChEBI" id="CHEBI:29969"/>
        <dbReference type="ChEBI" id="CHEBI:57287"/>
        <dbReference type="ChEBI" id="CHEBI:57288"/>
        <dbReference type="ChEBI" id="CHEBI:61930"/>
        <dbReference type="EC" id="2.3.1.48"/>
    </reaction>
</comment>
<comment type="subcellular location">
    <subcellularLocation>
        <location evidence="1">Nucleus</location>
    </subcellularLocation>
</comment>
<dbReference type="Gene3D" id="1.10.246.20">
    <property type="entry name" value="Coactivator CBP, KIX domain"/>
    <property type="match status" value="1"/>
</dbReference>
<evidence type="ECO:0000256" key="7">
    <source>
        <dbReference type="ARBA" id="ARBA00023242"/>
    </source>
</evidence>